<feature type="compositionally biased region" description="Polar residues" evidence="5">
    <location>
        <begin position="339"/>
        <end position="361"/>
    </location>
</feature>
<dbReference type="InterPro" id="IPR013083">
    <property type="entry name" value="Znf_RING/FYVE/PHD"/>
</dbReference>
<feature type="compositionally biased region" description="Low complexity" evidence="5">
    <location>
        <begin position="190"/>
        <end position="204"/>
    </location>
</feature>
<dbReference type="PANTHER" id="PTHR14155">
    <property type="entry name" value="RING FINGER DOMAIN-CONTAINING"/>
    <property type="match status" value="1"/>
</dbReference>
<feature type="domain" description="RING-type" evidence="6">
    <location>
        <begin position="542"/>
        <end position="590"/>
    </location>
</feature>
<evidence type="ECO:0000256" key="5">
    <source>
        <dbReference type="SAM" id="MobiDB-lite"/>
    </source>
</evidence>
<dbReference type="Proteomes" id="UP001278766">
    <property type="component" value="Unassembled WGS sequence"/>
</dbReference>
<evidence type="ECO:0000313" key="8">
    <source>
        <dbReference type="Proteomes" id="UP001278766"/>
    </source>
</evidence>
<keyword evidence="1" id="KW-0479">Metal-binding</keyword>
<feature type="region of interest" description="Disordered" evidence="5">
    <location>
        <begin position="383"/>
        <end position="473"/>
    </location>
</feature>
<dbReference type="PANTHER" id="PTHR14155:SF627">
    <property type="entry name" value="OS06G0192800 PROTEIN"/>
    <property type="match status" value="1"/>
</dbReference>
<feature type="compositionally biased region" description="Polar residues" evidence="5">
    <location>
        <begin position="220"/>
        <end position="235"/>
    </location>
</feature>
<keyword evidence="2 4" id="KW-0863">Zinc-finger</keyword>
<keyword evidence="8" id="KW-1185">Reference proteome</keyword>
<protein>
    <recommendedName>
        <fullName evidence="6">RING-type domain-containing protein</fullName>
    </recommendedName>
</protein>
<evidence type="ECO:0000256" key="4">
    <source>
        <dbReference type="PROSITE-ProRule" id="PRU00175"/>
    </source>
</evidence>
<evidence type="ECO:0000256" key="3">
    <source>
        <dbReference type="ARBA" id="ARBA00022833"/>
    </source>
</evidence>
<feature type="compositionally biased region" description="Polar residues" evidence="5">
    <location>
        <begin position="836"/>
        <end position="860"/>
    </location>
</feature>
<feature type="region of interest" description="Disordered" evidence="5">
    <location>
        <begin position="179"/>
        <end position="370"/>
    </location>
</feature>
<evidence type="ECO:0000313" key="7">
    <source>
        <dbReference type="EMBL" id="KAK3298878.1"/>
    </source>
</evidence>
<feature type="compositionally biased region" description="Basic residues" evidence="5">
    <location>
        <begin position="449"/>
        <end position="459"/>
    </location>
</feature>
<keyword evidence="3" id="KW-0862">Zinc</keyword>
<proteinExistence type="predicted"/>
<dbReference type="InterPro" id="IPR053238">
    <property type="entry name" value="RING-H2_zinc_finger"/>
</dbReference>
<organism evidence="7 8">
    <name type="scientific">Chaetomium fimeti</name>
    <dbReference type="NCBI Taxonomy" id="1854472"/>
    <lineage>
        <taxon>Eukaryota</taxon>
        <taxon>Fungi</taxon>
        <taxon>Dikarya</taxon>
        <taxon>Ascomycota</taxon>
        <taxon>Pezizomycotina</taxon>
        <taxon>Sordariomycetes</taxon>
        <taxon>Sordariomycetidae</taxon>
        <taxon>Sordariales</taxon>
        <taxon>Chaetomiaceae</taxon>
        <taxon>Chaetomium</taxon>
    </lineage>
</organism>
<feature type="compositionally biased region" description="Low complexity" evidence="5">
    <location>
        <begin position="674"/>
        <end position="684"/>
    </location>
</feature>
<accession>A0AAE0LVB4</accession>
<gene>
    <name evidence="7" type="ORF">B0H64DRAFT_84799</name>
</gene>
<dbReference type="RefSeq" id="XP_062662392.1">
    <property type="nucleotide sequence ID" value="XM_062808869.1"/>
</dbReference>
<feature type="compositionally biased region" description="Basic residues" evidence="5">
    <location>
        <begin position="205"/>
        <end position="218"/>
    </location>
</feature>
<dbReference type="GO" id="GO:0008270">
    <property type="term" value="F:zinc ion binding"/>
    <property type="evidence" value="ECO:0007669"/>
    <property type="project" value="UniProtKB-KW"/>
</dbReference>
<feature type="region of interest" description="Disordered" evidence="5">
    <location>
        <begin position="12"/>
        <end position="160"/>
    </location>
</feature>
<dbReference type="Gene3D" id="3.30.40.10">
    <property type="entry name" value="Zinc/RING finger domain, C3HC4 (zinc finger)"/>
    <property type="match status" value="1"/>
</dbReference>
<feature type="compositionally biased region" description="Pro residues" evidence="5">
    <location>
        <begin position="136"/>
        <end position="148"/>
    </location>
</feature>
<dbReference type="EMBL" id="JAUEPN010000002">
    <property type="protein sequence ID" value="KAK3298878.1"/>
    <property type="molecule type" value="Genomic_DNA"/>
</dbReference>
<evidence type="ECO:0000259" key="6">
    <source>
        <dbReference type="PROSITE" id="PS50089"/>
    </source>
</evidence>
<name>A0AAE0LVB4_9PEZI</name>
<dbReference type="SUPFAM" id="SSF57850">
    <property type="entry name" value="RING/U-box"/>
    <property type="match status" value="1"/>
</dbReference>
<reference evidence="7" key="1">
    <citation type="journal article" date="2023" name="Mol. Phylogenet. Evol.">
        <title>Genome-scale phylogeny and comparative genomics of the fungal order Sordariales.</title>
        <authorList>
            <person name="Hensen N."/>
            <person name="Bonometti L."/>
            <person name="Westerberg I."/>
            <person name="Brannstrom I.O."/>
            <person name="Guillou S."/>
            <person name="Cros-Aarteil S."/>
            <person name="Calhoun S."/>
            <person name="Haridas S."/>
            <person name="Kuo A."/>
            <person name="Mondo S."/>
            <person name="Pangilinan J."/>
            <person name="Riley R."/>
            <person name="LaButti K."/>
            <person name="Andreopoulos B."/>
            <person name="Lipzen A."/>
            <person name="Chen C."/>
            <person name="Yan M."/>
            <person name="Daum C."/>
            <person name="Ng V."/>
            <person name="Clum A."/>
            <person name="Steindorff A."/>
            <person name="Ohm R.A."/>
            <person name="Martin F."/>
            <person name="Silar P."/>
            <person name="Natvig D.O."/>
            <person name="Lalanne C."/>
            <person name="Gautier V."/>
            <person name="Ament-Velasquez S.L."/>
            <person name="Kruys A."/>
            <person name="Hutchinson M.I."/>
            <person name="Powell A.J."/>
            <person name="Barry K."/>
            <person name="Miller A.N."/>
            <person name="Grigoriev I.V."/>
            <person name="Debuchy R."/>
            <person name="Gladieux P."/>
            <person name="Hiltunen Thoren M."/>
            <person name="Johannesson H."/>
        </authorList>
    </citation>
    <scope>NUCLEOTIDE SEQUENCE</scope>
    <source>
        <strain evidence="7">CBS 168.71</strain>
    </source>
</reference>
<feature type="region of interest" description="Disordered" evidence="5">
    <location>
        <begin position="662"/>
        <end position="736"/>
    </location>
</feature>
<dbReference type="AlphaFoldDB" id="A0AAE0LVB4"/>
<feature type="compositionally biased region" description="Polar residues" evidence="5">
    <location>
        <begin position="272"/>
        <end position="292"/>
    </location>
</feature>
<dbReference type="GeneID" id="87845817"/>
<feature type="compositionally biased region" description="Basic and acidic residues" evidence="5">
    <location>
        <begin position="293"/>
        <end position="303"/>
    </location>
</feature>
<feature type="compositionally biased region" description="Low complexity" evidence="5">
    <location>
        <begin position="237"/>
        <end position="257"/>
    </location>
</feature>
<evidence type="ECO:0000256" key="2">
    <source>
        <dbReference type="ARBA" id="ARBA00022771"/>
    </source>
</evidence>
<feature type="region of interest" description="Disordered" evidence="5">
    <location>
        <begin position="829"/>
        <end position="860"/>
    </location>
</feature>
<feature type="region of interest" description="Disordered" evidence="5">
    <location>
        <begin position="768"/>
        <end position="794"/>
    </location>
</feature>
<evidence type="ECO:0000256" key="1">
    <source>
        <dbReference type="ARBA" id="ARBA00022723"/>
    </source>
</evidence>
<sequence>MAALDQMDFLMHQPDTAGSTPGSNFHGLPQHQGCPYFRNQQQHHGSSLPPPHFDPGFHPMAHQLPHLSQLSHTGHPSSGGPGSQNRPGAFPSAVPGGNHGQQQHQQQPHQQHQQQTHPQTQPQSQPPSQPQQQLPPIQPPTLPYPQPYSHPHSSHHSSHYDPVHAANAAWFQNQNQGNPWLVHTFHPPGHSHSNSNSNSNSNSHHANHHTHHAQHSHHTPTTQFPHSRPSATDSHFGSPGSGPSVVPPLHQFPSHYEPYPPPFHYPGYQRPATHQRSSISLPTPPQLSNDQANRQDHADENHPSQHSQTPDSHSPPVAMSADRGAPPPDRRGFTLPALNPNSTQPSSGSQPNPQAASSSREPSPPDAATPAELPALIRHHNSLTSSNRETPDTQAAATPTPQLPLPSDYPTMDYNNRGEGHMRSTHSSLAPGRGQSAIPPNPSLASITARRRQAIARRMRPTDHDSDEDLGSSADEEEQMLRYMDEFGGNQAHFRSLVAEDHIRATQLLRGQLSNKRVASRKALSSLQSVNLDSLSPTERTCVICYNDFGQTSPEGVIEAPLRLPKCQHVFGDHCIKKWFEEADSCPYCRDKVPSELAPVPGARAFHNLIRMRNHIPQGNASSAAAAAAADESIFRILTQHEHQDPAVMDAAMDFTRARVRARQEGAGSDNIAPRPSQRRSPPSEAENRRRTRVRHSSFHPSHPSGMFIGGPLRTSASGYQSSTRERVMAPSNSPWLGLQTEDPNWLLTRYIGRQSSMPGGQRMFYNPVDPGHPSNAAPQPDQTMPSLTPSSPNIPTGNAAHLHMLSGNNHGYYPNMAFGNALPPSFSHQLPPLSTPNFENAAGSSNGAPSTGGAESQMQ</sequence>
<reference evidence="7" key="2">
    <citation type="submission" date="2023-06" db="EMBL/GenBank/DDBJ databases">
        <authorList>
            <consortium name="Lawrence Berkeley National Laboratory"/>
            <person name="Haridas S."/>
            <person name="Hensen N."/>
            <person name="Bonometti L."/>
            <person name="Westerberg I."/>
            <person name="Brannstrom I.O."/>
            <person name="Guillou S."/>
            <person name="Cros-Aarteil S."/>
            <person name="Calhoun S."/>
            <person name="Kuo A."/>
            <person name="Mondo S."/>
            <person name="Pangilinan J."/>
            <person name="Riley R."/>
            <person name="Labutti K."/>
            <person name="Andreopoulos B."/>
            <person name="Lipzen A."/>
            <person name="Chen C."/>
            <person name="Yanf M."/>
            <person name="Daum C."/>
            <person name="Ng V."/>
            <person name="Clum A."/>
            <person name="Steindorff A."/>
            <person name="Ohm R."/>
            <person name="Martin F."/>
            <person name="Silar P."/>
            <person name="Natvig D."/>
            <person name="Lalanne C."/>
            <person name="Gautier V."/>
            <person name="Ament-Velasquez S.L."/>
            <person name="Kruys A."/>
            <person name="Hutchinson M.I."/>
            <person name="Powell A.J."/>
            <person name="Barry K."/>
            <person name="Miller A.N."/>
            <person name="Grigoriev I.V."/>
            <person name="Debuchy R."/>
            <person name="Gladieux P."/>
            <person name="Thoren M.H."/>
            <person name="Johannesson H."/>
        </authorList>
    </citation>
    <scope>NUCLEOTIDE SEQUENCE</scope>
    <source>
        <strain evidence="7">CBS 168.71</strain>
    </source>
</reference>
<dbReference type="Pfam" id="PF13639">
    <property type="entry name" value="zf-RING_2"/>
    <property type="match status" value="1"/>
</dbReference>
<dbReference type="PROSITE" id="PS50089">
    <property type="entry name" value="ZF_RING_2"/>
    <property type="match status" value="1"/>
</dbReference>
<feature type="compositionally biased region" description="Low complexity" evidence="5">
    <location>
        <begin position="101"/>
        <end position="123"/>
    </location>
</feature>
<comment type="caution">
    <text evidence="7">The sequence shown here is derived from an EMBL/GenBank/DDBJ whole genome shotgun (WGS) entry which is preliminary data.</text>
</comment>
<dbReference type="InterPro" id="IPR001841">
    <property type="entry name" value="Znf_RING"/>
</dbReference>
<feature type="compositionally biased region" description="Polar residues" evidence="5">
    <location>
        <begin position="777"/>
        <end position="794"/>
    </location>
</feature>